<name>A0ABW5GHP2_9PSEU</name>
<dbReference type="EMBL" id="JBHUKU010000007">
    <property type="protein sequence ID" value="MFD2459979.1"/>
    <property type="molecule type" value="Genomic_DNA"/>
</dbReference>
<keyword evidence="3" id="KW-0804">Transcription</keyword>
<protein>
    <submittedName>
        <fullName evidence="7">TetR/AcrR family transcriptional regulator</fullName>
    </submittedName>
</protein>
<feature type="domain" description="HTH tetR-type" evidence="6">
    <location>
        <begin position="17"/>
        <end position="77"/>
    </location>
</feature>
<dbReference type="InterPro" id="IPR009057">
    <property type="entry name" value="Homeodomain-like_sf"/>
</dbReference>
<proteinExistence type="predicted"/>
<evidence type="ECO:0000313" key="8">
    <source>
        <dbReference type="Proteomes" id="UP001597419"/>
    </source>
</evidence>
<evidence type="ECO:0000313" key="7">
    <source>
        <dbReference type="EMBL" id="MFD2459979.1"/>
    </source>
</evidence>
<evidence type="ECO:0000256" key="3">
    <source>
        <dbReference type="ARBA" id="ARBA00023163"/>
    </source>
</evidence>
<dbReference type="Pfam" id="PF17754">
    <property type="entry name" value="TetR_C_14"/>
    <property type="match status" value="1"/>
</dbReference>
<keyword evidence="1" id="KW-0805">Transcription regulation</keyword>
<keyword evidence="2 4" id="KW-0238">DNA-binding</keyword>
<feature type="DNA-binding region" description="H-T-H motif" evidence="4">
    <location>
        <begin position="40"/>
        <end position="59"/>
    </location>
</feature>
<sequence>MPPESPTRPGLRERKKQAARRALSEAALRLTVERGLDQVKVEDIAAEVGVSPRTFNNYFSCKEEAVCEFVVERQHRVRDALLARPTGESLWEAVTGAVLEQYSRDGEPDRAYVSRVRALMGHAALRGEFLKAHHTVERLLAEAIIERAEAGDEDVLYARLMAGAVESAVRLAFVEWFTSDHQVFLPTLTRLLRELAAGFPTLTTGSGRPTTDREATTAPPS</sequence>
<dbReference type="Proteomes" id="UP001597419">
    <property type="component" value="Unassembled WGS sequence"/>
</dbReference>
<reference evidence="8" key="1">
    <citation type="journal article" date="2019" name="Int. J. Syst. Evol. Microbiol.">
        <title>The Global Catalogue of Microorganisms (GCM) 10K type strain sequencing project: providing services to taxonomists for standard genome sequencing and annotation.</title>
        <authorList>
            <consortium name="The Broad Institute Genomics Platform"/>
            <consortium name="The Broad Institute Genome Sequencing Center for Infectious Disease"/>
            <person name="Wu L."/>
            <person name="Ma J."/>
        </authorList>
    </citation>
    <scope>NUCLEOTIDE SEQUENCE [LARGE SCALE GENOMIC DNA]</scope>
    <source>
        <strain evidence="8">CGMCC 4.7643</strain>
    </source>
</reference>
<evidence type="ECO:0000256" key="5">
    <source>
        <dbReference type="SAM" id="MobiDB-lite"/>
    </source>
</evidence>
<dbReference type="Gene3D" id="1.10.357.10">
    <property type="entry name" value="Tetracycline Repressor, domain 2"/>
    <property type="match status" value="1"/>
</dbReference>
<dbReference type="PROSITE" id="PS50977">
    <property type="entry name" value="HTH_TETR_2"/>
    <property type="match status" value="1"/>
</dbReference>
<keyword evidence="8" id="KW-1185">Reference proteome</keyword>
<evidence type="ECO:0000256" key="2">
    <source>
        <dbReference type="ARBA" id="ARBA00023125"/>
    </source>
</evidence>
<dbReference type="RefSeq" id="WP_345402603.1">
    <property type="nucleotide sequence ID" value="NZ_BAABHG010000014.1"/>
</dbReference>
<evidence type="ECO:0000256" key="4">
    <source>
        <dbReference type="PROSITE-ProRule" id="PRU00335"/>
    </source>
</evidence>
<dbReference type="InterPro" id="IPR041347">
    <property type="entry name" value="MftR_C"/>
</dbReference>
<dbReference type="InterPro" id="IPR001647">
    <property type="entry name" value="HTH_TetR"/>
</dbReference>
<organism evidence="7 8">
    <name type="scientific">Amycolatopsis samaneae</name>
    <dbReference type="NCBI Taxonomy" id="664691"/>
    <lineage>
        <taxon>Bacteria</taxon>
        <taxon>Bacillati</taxon>
        <taxon>Actinomycetota</taxon>
        <taxon>Actinomycetes</taxon>
        <taxon>Pseudonocardiales</taxon>
        <taxon>Pseudonocardiaceae</taxon>
        <taxon>Amycolatopsis</taxon>
    </lineage>
</organism>
<gene>
    <name evidence="7" type="ORF">ACFSYJ_15305</name>
</gene>
<comment type="caution">
    <text evidence="7">The sequence shown here is derived from an EMBL/GenBank/DDBJ whole genome shotgun (WGS) entry which is preliminary data.</text>
</comment>
<dbReference type="PANTHER" id="PTHR30055">
    <property type="entry name" value="HTH-TYPE TRANSCRIPTIONAL REGULATOR RUTR"/>
    <property type="match status" value="1"/>
</dbReference>
<evidence type="ECO:0000256" key="1">
    <source>
        <dbReference type="ARBA" id="ARBA00023015"/>
    </source>
</evidence>
<dbReference type="InterPro" id="IPR050109">
    <property type="entry name" value="HTH-type_TetR-like_transc_reg"/>
</dbReference>
<accession>A0ABW5GHP2</accession>
<evidence type="ECO:0000259" key="6">
    <source>
        <dbReference type="PROSITE" id="PS50977"/>
    </source>
</evidence>
<dbReference type="PANTHER" id="PTHR30055:SF238">
    <property type="entry name" value="MYCOFACTOCIN BIOSYNTHESIS TRANSCRIPTIONAL REGULATOR MFTR-RELATED"/>
    <property type="match status" value="1"/>
</dbReference>
<feature type="region of interest" description="Disordered" evidence="5">
    <location>
        <begin position="202"/>
        <end position="221"/>
    </location>
</feature>
<dbReference type="Pfam" id="PF00440">
    <property type="entry name" value="TetR_N"/>
    <property type="match status" value="1"/>
</dbReference>
<dbReference type="SUPFAM" id="SSF46689">
    <property type="entry name" value="Homeodomain-like"/>
    <property type="match status" value="1"/>
</dbReference>